<keyword evidence="2" id="KW-1185">Reference proteome</keyword>
<dbReference type="Proteomes" id="UP000032254">
    <property type="component" value="Unassembled WGS sequence"/>
</dbReference>
<evidence type="ECO:0000313" key="2">
    <source>
        <dbReference type="Proteomes" id="UP000032254"/>
    </source>
</evidence>
<evidence type="ECO:0000313" key="1">
    <source>
        <dbReference type="EMBL" id="KIR65156.1"/>
    </source>
</evidence>
<protein>
    <recommendedName>
        <fullName evidence="3">Flavin reductase</fullName>
    </recommendedName>
</protein>
<evidence type="ECO:0008006" key="3">
    <source>
        <dbReference type="Google" id="ProtNLM"/>
    </source>
</evidence>
<organism evidence="1 2">
    <name type="scientific">Micromonospora haikouensis</name>
    <dbReference type="NCBI Taxonomy" id="686309"/>
    <lineage>
        <taxon>Bacteria</taxon>
        <taxon>Bacillati</taxon>
        <taxon>Actinomycetota</taxon>
        <taxon>Actinomycetes</taxon>
        <taxon>Micromonosporales</taxon>
        <taxon>Micromonosporaceae</taxon>
        <taxon>Micromonospora</taxon>
    </lineage>
</organism>
<dbReference type="AlphaFoldDB" id="A0A0D0X215"/>
<reference evidence="1 2" key="1">
    <citation type="submission" date="2015-01" db="EMBL/GenBank/DDBJ databases">
        <title>Sequencing and annotation of Micromonospora carbonacea strain JXNU-1 genome.</title>
        <authorList>
            <person name="Long Z."/>
            <person name="Huang Y."/>
            <person name="Jiang Y."/>
        </authorList>
    </citation>
    <scope>NUCLEOTIDE SEQUENCE [LARGE SCALE GENOMIC DNA]</scope>
    <source>
        <strain evidence="1 2">JXNU-1</strain>
    </source>
</reference>
<dbReference type="OrthoDB" id="3393036at2"/>
<dbReference type="EMBL" id="JXSX01000001">
    <property type="protein sequence ID" value="KIR65156.1"/>
    <property type="molecule type" value="Genomic_DNA"/>
</dbReference>
<dbReference type="PATRIC" id="fig|47853.6.peg.1397"/>
<name>A0A0D0X215_9ACTN</name>
<accession>A0A0D0X215</accession>
<dbReference type="GeneID" id="301303811"/>
<comment type="caution">
    <text evidence="1">The sequence shown here is derived from an EMBL/GenBank/DDBJ whole genome shotgun (WGS) entry which is preliminary data.</text>
</comment>
<proteinExistence type="predicted"/>
<gene>
    <name evidence="1" type="ORF">TK50_06560</name>
</gene>
<dbReference type="RefSeq" id="WP_043961928.1">
    <property type="nucleotide sequence ID" value="NZ_JBEZEN010000005.1"/>
</dbReference>
<sequence>MSTSNRSSVHDRQGRAVRPHTPMRPLWLCRVCAAPWPCQPARLLLLMEYRRDRVGLSVYLAGQLFEATGDLVRLNPNPAPTPQELFERFLAWTAEARGVV</sequence>